<accession>F0F493</accession>
<dbReference type="Proteomes" id="UP000005697">
    <property type="component" value="Unassembled WGS sequence"/>
</dbReference>
<protein>
    <submittedName>
        <fullName evidence="2">Uncharacterized protein</fullName>
    </submittedName>
</protein>
<name>F0F493_9BACT</name>
<proteinExistence type="predicted"/>
<dbReference type="STRING" id="888743.HMPREF9141_0409"/>
<gene>
    <name evidence="2" type="ORF">HMPREF9141_0409</name>
</gene>
<feature type="compositionally biased region" description="Basic and acidic residues" evidence="1">
    <location>
        <begin position="36"/>
        <end position="50"/>
    </location>
</feature>
<sequence>MTSVCTGSPRPDGIRKGTAVPDITYRKEKQRNHPHFRSEKQLNERKKLLNESKYVNYVN</sequence>
<dbReference type="HOGENOM" id="CLU_2956797_0_0_10"/>
<reference evidence="2 3" key="1">
    <citation type="submission" date="2011-01" db="EMBL/GenBank/DDBJ databases">
        <authorList>
            <person name="Muzny D."/>
            <person name="Qin X."/>
            <person name="Deng J."/>
            <person name="Jiang H."/>
            <person name="Liu Y."/>
            <person name="Qu J."/>
            <person name="Song X.-Z."/>
            <person name="Zhang L."/>
            <person name="Thornton R."/>
            <person name="Coyle M."/>
            <person name="Francisco L."/>
            <person name="Jackson L."/>
            <person name="Javaid M."/>
            <person name="Korchina V."/>
            <person name="Kovar C."/>
            <person name="Mata R."/>
            <person name="Mathew T."/>
            <person name="Ngo R."/>
            <person name="Nguyen L."/>
            <person name="Nguyen N."/>
            <person name="Okwuonu G."/>
            <person name="Ongeri F."/>
            <person name="Pham C."/>
            <person name="Simmons D."/>
            <person name="Wilczek-Boney K."/>
            <person name="Hale W."/>
            <person name="Jakkamsetti A."/>
            <person name="Pham P."/>
            <person name="Ruth R."/>
            <person name="San Lucas F."/>
            <person name="Warren J."/>
            <person name="Zhang J."/>
            <person name="Zhao Z."/>
            <person name="Zhou C."/>
            <person name="Zhu D."/>
            <person name="Lee S."/>
            <person name="Bess C."/>
            <person name="Blankenburg K."/>
            <person name="Forbes L."/>
            <person name="Fu Q."/>
            <person name="Gubbala S."/>
            <person name="Hirani K."/>
            <person name="Jayaseelan J.C."/>
            <person name="Lara F."/>
            <person name="Munidasa M."/>
            <person name="Palculict T."/>
            <person name="Patil S."/>
            <person name="Pu L.-L."/>
            <person name="Saada N."/>
            <person name="Tang L."/>
            <person name="Weissenberger G."/>
            <person name="Zhu Y."/>
            <person name="Hemphill L."/>
            <person name="Shang Y."/>
            <person name="Youmans B."/>
            <person name="Ayvaz T."/>
            <person name="Ross M."/>
            <person name="Santibanez J."/>
            <person name="Aqrawi P."/>
            <person name="Gross S."/>
            <person name="Joshi V."/>
            <person name="Fowler G."/>
            <person name="Nazareth L."/>
            <person name="Reid J."/>
            <person name="Worley K."/>
            <person name="Petrosino J."/>
            <person name="Highlander S."/>
            <person name="Gibbs R."/>
        </authorList>
    </citation>
    <scope>NUCLEOTIDE SEQUENCE [LARGE SCALE GENOMIC DNA]</scope>
    <source>
        <strain evidence="2 3">DSM 16608</strain>
    </source>
</reference>
<keyword evidence="3" id="KW-1185">Reference proteome</keyword>
<dbReference type="AlphaFoldDB" id="F0F493"/>
<comment type="caution">
    <text evidence="2">The sequence shown here is derived from an EMBL/GenBank/DDBJ whole genome shotgun (WGS) entry which is preliminary data.</text>
</comment>
<evidence type="ECO:0000256" key="1">
    <source>
        <dbReference type="SAM" id="MobiDB-lite"/>
    </source>
</evidence>
<evidence type="ECO:0000313" key="2">
    <source>
        <dbReference type="EMBL" id="EGC21051.1"/>
    </source>
</evidence>
<evidence type="ECO:0000313" key="3">
    <source>
        <dbReference type="Proteomes" id="UP000005697"/>
    </source>
</evidence>
<dbReference type="EMBL" id="AEWX01000004">
    <property type="protein sequence ID" value="EGC21051.1"/>
    <property type="molecule type" value="Genomic_DNA"/>
</dbReference>
<organism evidence="2 3">
    <name type="scientific">Prevotella multiformis DSM 16608</name>
    <dbReference type="NCBI Taxonomy" id="888743"/>
    <lineage>
        <taxon>Bacteria</taxon>
        <taxon>Pseudomonadati</taxon>
        <taxon>Bacteroidota</taxon>
        <taxon>Bacteroidia</taxon>
        <taxon>Bacteroidales</taxon>
        <taxon>Prevotellaceae</taxon>
        <taxon>Prevotella</taxon>
    </lineage>
</organism>
<feature type="region of interest" description="Disordered" evidence="1">
    <location>
        <begin position="1"/>
        <end position="59"/>
    </location>
</feature>